<evidence type="ECO:0000256" key="1">
    <source>
        <dbReference type="ARBA" id="ARBA00008455"/>
    </source>
</evidence>
<dbReference type="PANTHER" id="PTHR12411">
    <property type="entry name" value="CYSTEINE PROTEASE FAMILY C1-RELATED"/>
    <property type="match status" value="1"/>
</dbReference>
<keyword evidence="4" id="KW-0788">Thiol protease</keyword>
<dbReference type="InterPro" id="IPR000668">
    <property type="entry name" value="Peptidase_C1A_C"/>
</dbReference>
<dbReference type="GO" id="GO:0008234">
    <property type="term" value="F:cysteine-type peptidase activity"/>
    <property type="evidence" value="ECO:0007669"/>
    <property type="project" value="UniProtKB-KW"/>
</dbReference>
<evidence type="ECO:0000259" key="5">
    <source>
        <dbReference type="SMART" id="SM00645"/>
    </source>
</evidence>
<evidence type="ECO:0000256" key="4">
    <source>
        <dbReference type="ARBA" id="ARBA00022807"/>
    </source>
</evidence>
<dbReference type="Pfam" id="PF00112">
    <property type="entry name" value="Peptidase_C1"/>
    <property type="match status" value="1"/>
</dbReference>
<gene>
    <name evidence="6" type="ORF">DCAF_LOCUS21282</name>
</gene>
<evidence type="ECO:0000313" key="6">
    <source>
        <dbReference type="EMBL" id="CAK7348581.1"/>
    </source>
</evidence>
<evidence type="ECO:0000256" key="2">
    <source>
        <dbReference type="ARBA" id="ARBA00022670"/>
    </source>
</evidence>
<dbReference type="EMBL" id="CAWUPB010001173">
    <property type="protein sequence ID" value="CAK7348581.1"/>
    <property type="molecule type" value="Genomic_DNA"/>
</dbReference>
<comment type="caution">
    <text evidence="6">The sequence shown here is derived from an EMBL/GenBank/DDBJ whole genome shotgun (WGS) entry which is preliminary data.</text>
</comment>
<keyword evidence="3" id="KW-0378">Hydrolase</keyword>
<evidence type="ECO:0000256" key="3">
    <source>
        <dbReference type="ARBA" id="ARBA00022801"/>
    </source>
</evidence>
<protein>
    <recommendedName>
        <fullName evidence="5">Peptidase C1A papain C-terminal domain-containing protein</fullName>
    </recommendedName>
</protein>
<comment type="similarity">
    <text evidence="1">Belongs to the peptidase C1 family.</text>
</comment>
<organism evidence="6 7">
    <name type="scientific">Dovyalis caffra</name>
    <dbReference type="NCBI Taxonomy" id="77055"/>
    <lineage>
        <taxon>Eukaryota</taxon>
        <taxon>Viridiplantae</taxon>
        <taxon>Streptophyta</taxon>
        <taxon>Embryophyta</taxon>
        <taxon>Tracheophyta</taxon>
        <taxon>Spermatophyta</taxon>
        <taxon>Magnoliopsida</taxon>
        <taxon>eudicotyledons</taxon>
        <taxon>Gunneridae</taxon>
        <taxon>Pentapetalae</taxon>
        <taxon>rosids</taxon>
        <taxon>fabids</taxon>
        <taxon>Malpighiales</taxon>
        <taxon>Salicaceae</taxon>
        <taxon>Flacourtieae</taxon>
        <taxon>Dovyalis</taxon>
    </lineage>
</organism>
<sequence>MSRKVPSSFSLIGFPLLPSFAYSHLSSCIRVIHTLINGSYPSSNYVDISIFFSSSTSLRRQRQILCIFPSFPYLLLLSLPFTLSLSGFNSSKGQWKSQCWGEPTMNPQFFNYSIGEFKYLRGVKPTPKKELRGVPLNVSLPVNDLLACCGWKCGDGCDGGHEIDAWRYFVQSGITEEFRLLNEKLRGKSHLDHAQSVPQSRYPTPTCERKCADKNKRWAESKHFVVNAYRIDSDRHSIMAEVSRNGPVEVSVTVYEDFAHYKSEGYMHITGEVVGRRAVKLIGWGTSDAEEDYWDGYFKNKRRTTECGLEEDVFAGLRSTRNLVREVVSIDAMPMSMLLLDNGLSNSDAM</sequence>
<feature type="domain" description="Peptidase C1A papain C-terminal" evidence="5">
    <location>
        <begin position="114"/>
        <end position="317"/>
    </location>
</feature>
<dbReference type="InterPro" id="IPR038765">
    <property type="entry name" value="Papain-like_cys_pep_sf"/>
</dbReference>
<dbReference type="AlphaFoldDB" id="A0AAV1SAW9"/>
<dbReference type="Gene3D" id="3.90.70.10">
    <property type="entry name" value="Cysteine proteinases"/>
    <property type="match status" value="1"/>
</dbReference>
<evidence type="ECO:0000313" key="7">
    <source>
        <dbReference type="Proteomes" id="UP001314170"/>
    </source>
</evidence>
<dbReference type="SUPFAM" id="SSF54001">
    <property type="entry name" value="Cysteine proteinases"/>
    <property type="match status" value="1"/>
</dbReference>
<dbReference type="InterPro" id="IPR013128">
    <property type="entry name" value="Peptidase_C1A"/>
</dbReference>
<dbReference type="GO" id="GO:0006508">
    <property type="term" value="P:proteolysis"/>
    <property type="evidence" value="ECO:0007669"/>
    <property type="project" value="UniProtKB-KW"/>
</dbReference>
<proteinExistence type="inferred from homology"/>
<dbReference type="SMART" id="SM00645">
    <property type="entry name" value="Pept_C1"/>
    <property type="match status" value="1"/>
</dbReference>
<keyword evidence="2" id="KW-0645">Protease</keyword>
<keyword evidence="7" id="KW-1185">Reference proteome</keyword>
<dbReference type="Proteomes" id="UP001314170">
    <property type="component" value="Unassembled WGS sequence"/>
</dbReference>
<accession>A0AAV1SAW9</accession>
<reference evidence="6 7" key="1">
    <citation type="submission" date="2024-01" db="EMBL/GenBank/DDBJ databases">
        <authorList>
            <person name="Waweru B."/>
        </authorList>
    </citation>
    <scope>NUCLEOTIDE SEQUENCE [LARGE SCALE GENOMIC DNA]</scope>
</reference>
<name>A0AAV1SAW9_9ROSI</name>